<dbReference type="SUPFAM" id="SSF54236">
    <property type="entry name" value="Ubiquitin-like"/>
    <property type="match status" value="1"/>
</dbReference>
<dbReference type="Proteomes" id="UP001215280">
    <property type="component" value="Unassembled WGS sequence"/>
</dbReference>
<keyword evidence="2" id="KW-0472">Membrane</keyword>
<organism evidence="3 4">
    <name type="scientific">Mycena maculata</name>
    <dbReference type="NCBI Taxonomy" id="230809"/>
    <lineage>
        <taxon>Eukaryota</taxon>
        <taxon>Fungi</taxon>
        <taxon>Dikarya</taxon>
        <taxon>Basidiomycota</taxon>
        <taxon>Agaricomycotina</taxon>
        <taxon>Agaricomycetes</taxon>
        <taxon>Agaricomycetidae</taxon>
        <taxon>Agaricales</taxon>
        <taxon>Marasmiineae</taxon>
        <taxon>Mycenaceae</taxon>
        <taxon>Mycena</taxon>
    </lineage>
</organism>
<evidence type="ECO:0000256" key="1">
    <source>
        <dbReference type="SAM" id="MobiDB-lite"/>
    </source>
</evidence>
<evidence type="ECO:0008006" key="5">
    <source>
        <dbReference type="Google" id="ProtNLM"/>
    </source>
</evidence>
<feature type="transmembrane region" description="Helical" evidence="2">
    <location>
        <begin position="12"/>
        <end position="36"/>
    </location>
</feature>
<keyword evidence="4" id="KW-1185">Reference proteome</keyword>
<dbReference type="AlphaFoldDB" id="A0AAD7IPW7"/>
<accession>A0AAD7IPW7</accession>
<feature type="region of interest" description="Disordered" evidence="1">
    <location>
        <begin position="67"/>
        <end position="90"/>
    </location>
</feature>
<gene>
    <name evidence="3" type="ORF">DFH07DRAFT_576501</name>
</gene>
<dbReference type="EMBL" id="JARJLG010000093">
    <property type="protein sequence ID" value="KAJ7747673.1"/>
    <property type="molecule type" value="Genomic_DNA"/>
</dbReference>
<feature type="compositionally biased region" description="Low complexity" evidence="1">
    <location>
        <begin position="71"/>
        <end position="88"/>
    </location>
</feature>
<dbReference type="InterPro" id="IPR029071">
    <property type="entry name" value="Ubiquitin-like_domsf"/>
</dbReference>
<evidence type="ECO:0000313" key="4">
    <source>
        <dbReference type="Proteomes" id="UP001215280"/>
    </source>
</evidence>
<proteinExistence type="predicted"/>
<reference evidence="3" key="1">
    <citation type="submission" date="2023-03" db="EMBL/GenBank/DDBJ databases">
        <title>Massive genome expansion in bonnet fungi (Mycena s.s.) driven by repeated elements and novel gene families across ecological guilds.</title>
        <authorList>
            <consortium name="Lawrence Berkeley National Laboratory"/>
            <person name="Harder C.B."/>
            <person name="Miyauchi S."/>
            <person name="Viragh M."/>
            <person name="Kuo A."/>
            <person name="Thoen E."/>
            <person name="Andreopoulos B."/>
            <person name="Lu D."/>
            <person name="Skrede I."/>
            <person name="Drula E."/>
            <person name="Henrissat B."/>
            <person name="Morin E."/>
            <person name="Kohler A."/>
            <person name="Barry K."/>
            <person name="LaButti K."/>
            <person name="Morin E."/>
            <person name="Salamov A."/>
            <person name="Lipzen A."/>
            <person name="Mereny Z."/>
            <person name="Hegedus B."/>
            <person name="Baldrian P."/>
            <person name="Stursova M."/>
            <person name="Weitz H."/>
            <person name="Taylor A."/>
            <person name="Grigoriev I.V."/>
            <person name="Nagy L.G."/>
            <person name="Martin F."/>
            <person name="Kauserud H."/>
        </authorList>
    </citation>
    <scope>NUCLEOTIDE SEQUENCE</scope>
    <source>
        <strain evidence="3">CBHHK188m</strain>
    </source>
</reference>
<evidence type="ECO:0000256" key="2">
    <source>
        <dbReference type="SAM" id="Phobius"/>
    </source>
</evidence>
<comment type="caution">
    <text evidence="3">The sequence shown here is derived from an EMBL/GenBank/DDBJ whole genome shotgun (WGS) entry which is preliminary data.</text>
</comment>
<dbReference type="Gene3D" id="3.10.20.90">
    <property type="entry name" value="Phosphatidylinositol 3-kinase Catalytic Subunit, Chain A, domain 1"/>
    <property type="match status" value="1"/>
</dbReference>
<protein>
    <recommendedName>
        <fullName evidence="5">Rad60/SUMO-like domain-containing protein</fullName>
    </recommendedName>
</protein>
<name>A0AAD7IPW7_9AGAR</name>
<sequence length="184" mass="20831">MLFCITLSRFLLIAITATLPRGWAVLYVMLLSIMQWNRRTEKNRRKVPRLHRALFLHFPTAMSQCPNKPISQNSSASSSSVQSLSPAAARERLETGPRRGYIRIQIRYGGNYQLFDMRKNATFACPMERFAEKINQELPFLRFNFEGVPVREEDTPSSLNMSEAEDSGNLVEVTVMQTGGGPSA</sequence>
<dbReference type="CDD" id="cd01763">
    <property type="entry name" value="Ubl_SUMO_like"/>
    <property type="match status" value="1"/>
</dbReference>
<keyword evidence="2" id="KW-1133">Transmembrane helix</keyword>
<keyword evidence="2" id="KW-0812">Transmembrane</keyword>
<evidence type="ECO:0000313" key="3">
    <source>
        <dbReference type="EMBL" id="KAJ7747673.1"/>
    </source>
</evidence>